<keyword evidence="3" id="KW-1185">Reference proteome</keyword>
<name>A0ABZ1J323_9ACTN</name>
<proteinExistence type="predicted"/>
<dbReference type="RefSeq" id="WP_406261022.1">
    <property type="nucleotide sequence ID" value="NZ_CP108125.1"/>
</dbReference>
<evidence type="ECO:0000256" key="1">
    <source>
        <dbReference type="SAM" id="MobiDB-lite"/>
    </source>
</evidence>
<dbReference type="Proteomes" id="UP001622690">
    <property type="component" value="Chromosome"/>
</dbReference>
<dbReference type="SUPFAM" id="SSF50475">
    <property type="entry name" value="FMN-binding split barrel"/>
    <property type="match status" value="1"/>
</dbReference>
<reference evidence="2 3" key="1">
    <citation type="submission" date="2022-10" db="EMBL/GenBank/DDBJ databases">
        <title>The complete genomes of actinobacterial strains from the NBC collection.</title>
        <authorList>
            <person name="Joergensen T.S."/>
            <person name="Alvarez Arevalo M."/>
            <person name="Sterndorff E.B."/>
            <person name="Faurdal D."/>
            <person name="Vuksanovic O."/>
            <person name="Mourched A.-S."/>
            <person name="Charusanti P."/>
            <person name="Shaw S."/>
            <person name="Blin K."/>
            <person name="Weber T."/>
        </authorList>
    </citation>
    <scope>NUCLEOTIDE SEQUENCE [LARGE SCALE GENOMIC DNA]</scope>
    <source>
        <strain evidence="2 3">NBC_00206</strain>
    </source>
</reference>
<dbReference type="PANTHER" id="PTHR42815:SF2">
    <property type="entry name" value="FAD-BINDING, PUTATIVE (AFU_ORTHOLOGUE AFUA_6G07600)-RELATED"/>
    <property type="match status" value="1"/>
</dbReference>
<dbReference type="InterPro" id="IPR012349">
    <property type="entry name" value="Split_barrel_FMN-bd"/>
</dbReference>
<feature type="region of interest" description="Disordered" evidence="1">
    <location>
        <begin position="1"/>
        <end position="25"/>
    </location>
</feature>
<dbReference type="EMBL" id="CP108125">
    <property type="protein sequence ID" value="WTO86922.1"/>
    <property type="molecule type" value="Genomic_DNA"/>
</dbReference>
<organism evidence="2 3">
    <name type="scientific">Streptomyces nigra</name>
    <dbReference type="NCBI Taxonomy" id="1827580"/>
    <lineage>
        <taxon>Bacteria</taxon>
        <taxon>Bacillati</taxon>
        <taxon>Actinomycetota</taxon>
        <taxon>Actinomycetes</taxon>
        <taxon>Kitasatosporales</taxon>
        <taxon>Streptomycetaceae</taxon>
        <taxon>Streptomyces</taxon>
    </lineage>
</organism>
<gene>
    <name evidence="2" type="ORF">OHU27_32590</name>
</gene>
<evidence type="ECO:0000313" key="3">
    <source>
        <dbReference type="Proteomes" id="UP001622690"/>
    </source>
</evidence>
<dbReference type="Gene3D" id="2.30.110.10">
    <property type="entry name" value="Electron Transport, Fmn-binding Protein, Chain A"/>
    <property type="match status" value="1"/>
</dbReference>
<protein>
    <submittedName>
        <fullName evidence="2">Pyridoxamine 5'-phosphate oxidase family protein</fullName>
    </submittedName>
</protein>
<dbReference type="PANTHER" id="PTHR42815">
    <property type="entry name" value="FAD-BINDING, PUTATIVE (AFU_ORTHOLOGUE AFUA_6G07600)-RELATED"/>
    <property type="match status" value="1"/>
</dbReference>
<sequence>MSASGFHEGERAVQERAGATEGAGRLHGMLQPPWLGGGLRAALAARTFAVLTARDRDGELWISPLTGEPGFLAGEGTTLTVAAVPPAGDPLHGLPVPQPAGLLAIDLGLRRRIRVNGRLTGRTDDALTVEADQAFGNCPAYIQPRLLAPDTAAPLLGEPAPVDDRDTLDEHDRGLIARADTFFLGTTHPTRGTDASHKGGAPGFVRIEGGELWWPDYAGNNLFTSLGNLTVDPAAALLFLDFVTGRTLHLGGEATVEWWDPAAAPDEGGTGRRVRFRPRRVRGGRLGLREASPAE</sequence>
<accession>A0ABZ1J323</accession>
<evidence type="ECO:0000313" key="2">
    <source>
        <dbReference type="EMBL" id="WTO86922.1"/>
    </source>
</evidence>